<dbReference type="InterPro" id="IPR006015">
    <property type="entry name" value="Universal_stress_UspA"/>
</dbReference>
<reference evidence="5 6" key="1">
    <citation type="submission" date="2020-11" db="EMBL/GenBank/DDBJ databases">
        <authorList>
            <person name="Kim M.K."/>
        </authorList>
    </citation>
    <scope>NUCLEOTIDE SEQUENCE [LARGE SCALE GENOMIC DNA]</scope>
    <source>
        <strain evidence="5 6">BT439</strain>
    </source>
</reference>
<evidence type="ECO:0000313" key="5">
    <source>
        <dbReference type="EMBL" id="MBF9143049.1"/>
    </source>
</evidence>
<dbReference type="RefSeq" id="WP_196287371.1">
    <property type="nucleotide sequence ID" value="NZ_JADQDP010000003.1"/>
</dbReference>
<comment type="caution">
    <text evidence="5">The sequence shown here is derived from an EMBL/GenBank/DDBJ whole genome shotgun (WGS) entry which is preliminary data.</text>
</comment>
<comment type="subcellular location">
    <subcellularLocation>
        <location evidence="2">Cytoplasm</location>
    </subcellularLocation>
</comment>
<dbReference type="Gene3D" id="3.40.50.620">
    <property type="entry name" value="HUPs"/>
    <property type="match status" value="1"/>
</dbReference>
<accession>A0A931BFP7</accession>
<feature type="domain" description="UspA" evidence="4">
    <location>
        <begin position="5"/>
        <end position="137"/>
    </location>
</feature>
<dbReference type="AlphaFoldDB" id="A0A931BFP7"/>
<comment type="similarity">
    <text evidence="1 2">Belongs to the universal stress protein A family.</text>
</comment>
<sequence length="149" mass="15477">MNLSTILCPLDFSAASAGLVAYAAALAAATGAELRLLHVCEPQEDPTGQQPDAKVFGSCRDRMQALQASAEQAGVARVHTGMVRGEAAPEIVAEADRQQADLIVIGAHGQTGLTRFLMGNTAEIVLRTARCATLLVRAPLQPETAAAQA</sequence>
<dbReference type="PRINTS" id="PR01438">
    <property type="entry name" value="UNVRSLSTRESS"/>
</dbReference>
<keyword evidence="6" id="KW-1185">Reference proteome</keyword>
<keyword evidence="3" id="KW-0732">Signal</keyword>
<proteinExistence type="inferred from homology"/>
<feature type="signal peptide" evidence="3">
    <location>
        <begin position="1"/>
        <end position="17"/>
    </location>
</feature>
<evidence type="ECO:0000256" key="3">
    <source>
        <dbReference type="SAM" id="SignalP"/>
    </source>
</evidence>
<dbReference type="CDD" id="cd00293">
    <property type="entry name" value="USP-like"/>
    <property type="match status" value="1"/>
</dbReference>
<evidence type="ECO:0000256" key="2">
    <source>
        <dbReference type="PIRNR" id="PIRNR006276"/>
    </source>
</evidence>
<dbReference type="Proteomes" id="UP000645610">
    <property type="component" value="Unassembled WGS sequence"/>
</dbReference>
<evidence type="ECO:0000259" key="4">
    <source>
        <dbReference type="Pfam" id="PF00582"/>
    </source>
</evidence>
<dbReference type="Pfam" id="PF00582">
    <property type="entry name" value="Usp"/>
    <property type="match status" value="1"/>
</dbReference>
<keyword evidence="2" id="KW-0963">Cytoplasm</keyword>
<dbReference type="InterPro" id="IPR006016">
    <property type="entry name" value="UspA"/>
</dbReference>
<evidence type="ECO:0000313" key="6">
    <source>
        <dbReference type="Proteomes" id="UP000645610"/>
    </source>
</evidence>
<dbReference type="PIRSF" id="PIRSF006276">
    <property type="entry name" value="UspA"/>
    <property type="match status" value="1"/>
</dbReference>
<organism evidence="5 6">
    <name type="scientific">Hymenobacter properus</name>
    <dbReference type="NCBI Taxonomy" id="2791026"/>
    <lineage>
        <taxon>Bacteria</taxon>
        <taxon>Pseudomonadati</taxon>
        <taxon>Bacteroidota</taxon>
        <taxon>Cytophagia</taxon>
        <taxon>Cytophagales</taxon>
        <taxon>Hymenobacteraceae</taxon>
        <taxon>Hymenobacter</taxon>
    </lineage>
</organism>
<protein>
    <recommendedName>
        <fullName evidence="2">Universal stress protein</fullName>
    </recommendedName>
</protein>
<dbReference type="GO" id="GO:0005737">
    <property type="term" value="C:cytoplasm"/>
    <property type="evidence" value="ECO:0007669"/>
    <property type="project" value="UniProtKB-SubCell"/>
</dbReference>
<dbReference type="PANTHER" id="PTHR46268">
    <property type="entry name" value="STRESS RESPONSE PROTEIN NHAX"/>
    <property type="match status" value="1"/>
</dbReference>
<evidence type="ECO:0000256" key="1">
    <source>
        <dbReference type="ARBA" id="ARBA00008791"/>
    </source>
</evidence>
<dbReference type="EMBL" id="JADQDP010000003">
    <property type="protein sequence ID" value="MBF9143049.1"/>
    <property type="molecule type" value="Genomic_DNA"/>
</dbReference>
<name>A0A931BFP7_9BACT</name>
<dbReference type="PANTHER" id="PTHR46268:SF22">
    <property type="entry name" value="SENSOR PROTEIN KDPD-RELATED"/>
    <property type="match status" value="1"/>
</dbReference>
<gene>
    <name evidence="5" type="ORF">I2I01_15485</name>
</gene>
<feature type="chain" id="PRO_5036690754" description="Universal stress protein" evidence="3">
    <location>
        <begin position="18"/>
        <end position="149"/>
    </location>
</feature>
<dbReference type="InterPro" id="IPR014729">
    <property type="entry name" value="Rossmann-like_a/b/a_fold"/>
</dbReference>
<dbReference type="SUPFAM" id="SSF52402">
    <property type="entry name" value="Adenine nucleotide alpha hydrolases-like"/>
    <property type="match status" value="1"/>
</dbReference>